<evidence type="ECO:0000313" key="1">
    <source>
        <dbReference type="EMBL" id="KIJ12007.1"/>
    </source>
</evidence>
<organism evidence="1 2">
    <name type="scientific">Paxillus involutus ATCC 200175</name>
    <dbReference type="NCBI Taxonomy" id="664439"/>
    <lineage>
        <taxon>Eukaryota</taxon>
        <taxon>Fungi</taxon>
        <taxon>Dikarya</taxon>
        <taxon>Basidiomycota</taxon>
        <taxon>Agaricomycotina</taxon>
        <taxon>Agaricomycetes</taxon>
        <taxon>Agaricomycetidae</taxon>
        <taxon>Boletales</taxon>
        <taxon>Paxilineae</taxon>
        <taxon>Paxillaceae</taxon>
        <taxon>Paxillus</taxon>
    </lineage>
</organism>
<keyword evidence="2" id="KW-1185">Reference proteome</keyword>
<accession>A0A0C9TWC9</accession>
<evidence type="ECO:0000313" key="2">
    <source>
        <dbReference type="Proteomes" id="UP000053647"/>
    </source>
</evidence>
<dbReference type="EMBL" id="KN819370">
    <property type="protein sequence ID" value="KIJ12007.1"/>
    <property type="molecule type" value="Genomic_DNA"/>
</dbReference>
<proteinExistence type="predicted"/>
<dbReference type="HOGENOM" id="CLU_074862_1_0_1"/>
<sequence>MDTELGIDGATDDTTAYTHGTDMEHTIRITRQGKLRVWVKKALDFFQAYPDKPLVLYSSPVDVTTSTIPRLVSVVEIIKREYLKGLDISAGNLFGLHQYNQLLFEQQEENSVEDGGNRRDAILLALDGHSHVKQRIAPHMKITLSTKAIPDRHEKRETYQTPAMRRLSKAAKARMRRRAKNQSENVEMV</sequence>
<dbReference type="AlphaFoldDB" id="A0A0C9TWC9"/>
<dbReference type="OrthoDB" id="424402at2759"/>
<reference evidence="1 2" key="1">
    <citation type="submission" date="2014-06" db="EMBL/GenBank/DDBJ databases">
        <authorList>
            <consortium name="DOE Joint Genome Institute"/>
            <person name="Kuo A."/>
            <person name="Kohler A."/>
            <person name="Nagy L.G."/>
            <person name="Floudas D."/>
            <person name="Copeland A."/>
            <person name="Barry K.W."/>
            <person name="Cichocki N."/>
            <person name="Veneault-Fourrey C."/>
            <person name="LaButti K."/>
            <person name="Lindquist E.A."/>
            <person name="Lipzen A."/>
            <person name="Lundell T."/>
            <person name="Morin E."/>
            <person name="Murat C."/>
            <person name="Sun H."/>
            <person name="Tunlid A."/>
            <person name="Henrissat B."/>
            <person name="Grigoriev I.V."/>
            <person name="Hibbett D.S."/>
            <person name="Martin F."/>
            <person name="Nordberg H.P."/>
            <person name="Cantor M.N."/>
            <person name="Hua S.X."/>
        </authorList>
    </citation>
    <scope>NUCLEOTIDE SEQUENCE [LARGE SCALE GENOMIC DNA]</scope>
    <source>
        <strain evidence="1 2">ATCC 200175</strain>
    </source>
</reference>
<dbReference type="Proteomes" id="UP000053647">
    <property type="component" value="Unassembled WGS sequence"/>
</dbReference>
<reference evidence="2" key="2">
    <citation type="submission" date="2015-01" db="EMBL/GenBank/DDBJ databases">
        <title>Evolutionary Origins and Diversification of the Mycorrhizal Mutualists.</title>
        <authorList>
            <consortium name="DOE Joint Genome Institute"/>
            <consortium name="Mycorrhizal Genomics Consortium"/>
            <person name="Kohler A."/>
            <person name="Kuo A."/>
            <person name="Nagy L.G."/>
            <person name="Floudas D."/>
            <person name="Copeland A."/>
            <person name="Barry K.W."/>
            <person name="Cichocki N."/>
            <person name="Veneault-Fourrey C."/>
            <person name="LaButti K."/>
            <person name="Lindquist E.A."/>
            <person name="Lipzen A."/>
            <person name="Lundell T."/>
            <person name="Morin E."/>
            <person name="Murat C."/>
            <person name="Riley R."/>
            <person name="Ohm R."/>
            <person name="Sun H."/>
            <person name="Tunlid A."/>
            <person name="Henrissat B."/>
            <person name="Grigoriev I.V."/>
            <person name="Hibbett D.S."/>
            <person name="Martin F."/>
        </authorList>
    </citation>
    <scope>NUCLEOTIDE SEQUENCE [LARGE SCALE GENOMIC DNA]</scope>
    <source>
        <strain evidence="2">ATCC 200175</strain>
    </source>
</reference>
<name>A0A0C9TWC9_PAXIN</name>
<protein>
    <submittedName>
        <fullName evidence="1">Unplaced genomic scaffold PAXINscaffold_48, whole genome shotgun sequence</fullName>
    </submittedName>
</protein>
<gene>
    <name evidence="1" type="ORF">PAXINDRAFT_118555</name>
</gene>